<protein>
    <submittedName>
        <fullName evidence="2">Holin</fullName>
    </submittedName>
</protein>
<feature type="transmembrane region" description="Helical" evidence="1">
    <location>
        <begin position="21"/>
        <end position="39"/>
    </location>
</feature>
<proteinExistence type="predicted"/>
<reference evidence="2 3" key="1">
    <citation type="journal article" date="2016" name="Gut Pathog.">
        <title>Whole genome sequencing of "Faecalibaculum rodentium" ALO17, isolated from C57BL/6J laboratory mouse feces.</title>
        <authorList>
            <person name="Lim S."/>
            <person name="Chang D.H."/>
            <person name="Ahn S."/>
            <person name="Kim B.C."/>
        </authorList>
    </citation>
    <scope>NUCLEOTIDE SEQUENCE [LARGE SCALE GENOMIC DNA]</scope>
    <source>
        <strain evidence="2 3">Alo17</strain>
    </source>
</reference>
<keyword evidence="1" id="KW-0812">Transmembrane</keyword>
<organism evidence="2 3">
    <name type="scientific">Faecalibaculum rodentium</name>
    <dbReference type="NCBI Taxonomy" id="1702221"/>
    <lineage>
        <taxon>Bacteria</taxon>
        <taxon>Bacillati</taxon>
        <taxon>Bacillota</taxon>
        <taxon>Erysipelotrichia</taxon>
        <taxon>Erysipelotrichales</taxon>
        <taxon>Erysipelotrichaceae</taxon>
        <taxon>Faecalibaculum</taxon>
    </lineage>
</organism>
<dbReference type="Pfam" id="PF16945">
    <property type="entry name" value="Phage_r1t_holin"/>
    <property type="match status" value="1"/>
</dbReference>
<dbReference type="AlphaFoldDB" id="A0A140DVE1"/>
<evidence type="ECO:0000256" key="1">
    <source>
        <dbReference type="SAM" id="Phobius"/>
    </source>
</evidence>
<evidence type="ECO:0000313" key="3">
    <source>
        <dbReference type="Proteomes" id="UP000069771"/>
    </source>
</evidence>
<gene>
    <name evidence="2" type="ORF">AALO17_14840</name>
</gene>
<evidence type="ECO:0000313" key="2">
    <source>
        <dbReference type="EMBL" id="AMK54618.1"/>
    </source>
</evidence>
<dbReference type="InterPro" id="IPR020109">
    <property type="entry name" value="Holin_r1t"/>
</dbReference>
<dbReference type="STRING" id="1702221.AALO17_14840"/>
<dbReference type="RefSeq" id="WP_276889817.1">
    <property type="nucleotide sequence ID" value="NZ_CAMTBT010000101.1"/>
</dbReference>
<sequence length="70" mass="7308">MNKLMSKDWWEKATVRAIKTAAEAAVAMIGTGAVGILSVDWVNLASVTCMAAVVSYLISLGGLPEVDPNA</sequence>
<accession>A0A140DVE1</accession>
<feature type="transmembrane region" description="Helical" evidence="1">
    <location>
        <begin position="45"/>
        <end position="63"/>
    </location>
</feature>
<dbReference type="EMBL" id="CP011391">
    <property type="protein sequence ID" value="AMK54618.1"/>
    <property type="molecule type" value="Genomic_DNA"/>
</dbReference>
<keyword evidence="1" id="KW-1133">Transmembrane helix</keyword>
<name>A0A140DVE1_9FIRM</name>
<keyword evidence="3" id="KW-1185">Reference proteome</keyword>
<dbReference type="Proteomes" id="UP000069771">
    <property type="component" value="Chromosome"/>
</dbReference>
<keyword evidence="1" id="KW-0472">Membrane</keyword>
<dbReference type="KEGG" id="fro:AALO17_14840"/>